<dbReference type="PANTHER" id="PTHR10302:SF27">
    <property type="entry name" value="SINGLE-STRANDED DNA-BINDING PROTEIN"/>
    <property type="match status" value="1"/>
</dbReference>
<comment type="subunit">
    <text evidence="2">Homotetramer.</text>
</comment>
<comment type="function">
    <text evidence="2">Plays an important role in DNA replication, recombination and repair. Binds to ssDNA and to an array of partner proteins to recruit them to their sites of action during DNA metabolism.</text>
</comment>
<dbReference type="FunCoup" id="A0A1M6DJE5">
    <property type="interactions" value="385"/>
</dbReference>
<dbReference type="PIRSF" id="PIRSF002070">
    <property type="entry name" value="SSB"/>
    <property type="match status" value="1"/>
</dbReference>
<feature type="short sequence motif" description="Important for interaction with partner proteins" evidence="2">
    <location>
        <begin position="151"/>
        <end position="156"/>
    </location>
</feature>
<protein>
    <recommendedName>
        <fullName evidence="2 3">Single-stranded DNA-binding protein</fullName>
        <shortName evidence="2">SSB</shortName>
    </recommendedName>
</protein>
<keyword evidence="6" id="KW-1185">Reference proteome</keyword>
<feature type="compositionally biased region" description="Low complexity" evidence="4">
    <location>
        <begin position="123"/>
        <end position="143"/>
    </location>
</feature>
<dbReference type="Gene3D" id="2.40.50.140">
    <property type="entry name" value="Nucleic acid-binding proteins"/>
    <property type="match status" value="1"/>
</dbReference>
<dbReference type="GO" id="GO:0003697">
    <property type="term" value="F:single-stranded DNA binding"/>
    <property type="evidence" value="ECO:0007669"/>
    <property type="project" value="UniProtKB-UniRule"/>
</dbReference>
<dbReference type="SUPFAM" id="SSF50249">
    <property type="entry name" value="Nucleic acid-binding proteins"/>
    <property type="match status" value="1"/>
</dbReference>
<dbReference type="InterPro" id="IPR000424">
    <property type="entry name" value="Primosome_PriB/ssb"/>
</dbReference>
<dbReference type="GO" id="GO:0009295">
    <property type="term" value="C:nucleoid"/>
    <property type="evidence" value="ECO:0007669"/>
    <property type="project" value="TreeGrafter"/>
</dbReference>
<dbReference type="HAMAP" id="MF_00984">
    <property type="entry name" value="SSB"/>
    <property type="match status" value="1"/>
</dbReference>
<sequence>MSSFNKVMIMGNVTRDIEVRYTPKGTAVTDLGVATNRRVKQGEEWVDETTFVDVTLWGRTAELAGQYLSKGRPVFIEGRLQMDTWTDSQTGKQRSKLKVVGENMQFLGSGGGGQGGNGGGGAPQQQRQQRPQSQPAQGGSPSQHMEDDYDDDDIPF</sequence>
<keyword evidence="2" id="KW-0227">DNA damage</keyword>
<keyword evidence="2" id="KW-0233">DNA recombination</keyword>
<dbReference type="GO" id="GO:0006310">
    <property type="term" value="P:DNA recombination"/>
    <property type="evidence" value="ECO:0007669"/>
    <property type="project" value="UniProtKB-UniRule"/>
</dbReference>
<evidence type="ECO:0000313" key="5">
    <source>
        <dbReference type="EMBL" id="SHI73335.1"/>
    </source>
</evidence>
<dbReference type="Pfam" id="PF00436">
    <property type="entry name" value="SSB"/>
    <property type="match status" value="1"/>
</dbReference>
<reference evidence="5 6" key="1">
    <citation type="submission" date="2016-11" db="EMBL/GenBank/DDBJ databases">
        <authorList>
            <person name="Jaros S."/>
            <person name="Januszkiewicz K."/>
            <person name="Wedrychowicz H."/>
        </authorList>
    </citation>
    <scope>NUCLEOTIDE SEQUENCE [LARGE SCALE GENOMIC DNA]</scope>
    <source>
        <strain evidence="5 6">DSM 18772</strain>
    </source>
</reference>
<dbReference type="CDD" id="cd04496">
    <property type="entry name" value="SSB_OBF"/>
    <property type="match status" value="1"/>
</dbReference>
<dbReference type="GO" id="GO:0006281">
    <property type="term" value="P:DNA repair"/>
    <property type="evidence" value="ECO:0007669"/>
    <property type="project" value="UniProtKB-UniRule"/>
</dbReference>
<dbReference type="GO" id="GO:0006260">
    <property type="term" value="P:DNA replication"/>
    <property type="evidence" value="ECO:0007669"/>
    <property type="project" value="UniProtKB-UniRule"/>
</dbReference>
<keyword evidence="1 2" id="KW-0238">DNA-binding</keyword>
<dbReference type="Proteomes" id="UP000184510">
    <property type="component" value="Unassembled WGS sequence"/>
</dbReference>
<dbReference type="InterPro" id="IPR012340">
    <property type="entry name" value="NA-bd_OB-fold"/>
</dbReference>
<accession>A0A1M6DJE5</accession>
<dbReference type="OrthoDB" id="9809878at2"/>
<feature type="compositionally biased region" description="Gly residues" evidence="4">
    <location>
        <begin position="108"/>
        <end position="122"/>
    </location>
</feature>
<evidence type="ECO:0000313" key="6">
    <source>
        <dbReference type="Proteomes" id="UP000184510"/>
    </source>
</evidence>
<dbReference type="PROSITE" id="PS50935">
    <property type="entry name" value="SSB"/>
    <property type="match status" value="1"/>
</dbReference>
<organism evidence="5 6">
    <name type="scientific">Rubritalea squalenifaciens DSM 18772</name>
    <dbReference type="NCBI Taxonomy" id="1123071"/>
    <lineage>
        <taxon>Bacteria</taxon>
        <taxon>Pseudomonadati</taxon>
        <taxon>Verrucomicrobiota</taxon>
        <taxon>Verrucomicrobiia</taxon>
        <taxon>Verrucomicrobiales</taxon>
        <taxon>Rubritaleaceae</taxon>
        <taxon>Rubritalea</taxon>
    </lineage>
</organism>
<evidence type="ECO:0000256" key="1">
    <source>
        <dbReference type="ARBA" id="ARBA00023125"/>
    </source>
</evidence>
<dbReference type="NCBIfam" id="TIGR00621">
    <property type="entry name" value="ssb"/>
    <property type="match status" value="1"/>
</dbReference>
<evidence type="ECO:0000256" key="2">
    <source>
        <dbReference type="HAMAP-Rule" id="MF_00984"/>
    </source>
</evidence>
<dbReference type="InterPro" id="IPR011344">
    <property type="entry name" value="ssDNA-bd"/>
</dbReference>
<dbReference type="InParanoid" id="A0A1M6DJE5"/>
<proteinExistence type="inferred from homology"/>
<feature type="region of interest" description="Disordered" evidence="4">
    <location>
        <begin position="102"/>
        <end position="156"/>
    </location>
</feature>
<feature type="compositionally biased region" description="Acidic residues" evidence="4">
    <location>
        <begin position="147"/>
        <end position="156"/>
    </location>
</feature>
<dbReference type="RefSeq" id="WP_143158141.1">
    <property type="nucleotide sequence ID" value="NZ_FQYR01000002.1"/>
</dbReference>
<keyword evidence="2" id="KW-0234">DNA repair</keyword>
<dbReference type="STRING" id="1123071.SAMN02745181_0759"/>
<evidence type="ECO:0000256" key="3">
    <source>
        <dbReference type="PIRNR" id="PIRNR002070"/>
    </source>
</evidence>
<keyword evidence="2" id="KW-0235">DNA replication</keyword>
<gene>
    <name evidence="5" type="ORF">SAMN02745181_0759</name>
</gene>
<evidence type="ECO:0000256" key="4">
    <source>
        <dbReference type="SAM" id="MobiDB-lite"/>
    </source>
</evidence>
<dbReference type="PANTHER" id="PTHR10302">
    <property type="entry name" value="SINGLE-STRANDED DNA-BINDING PROTEIN"/>
    <property type="match status" value="1"/>
</dbReference>
<name>A0A1M6DJE5_9BACT</name>
<dbReference type="EMBL" id="FQYR01000002">
    <property type="protein sequence ID" value="SHI73335.1"/>
    <property type="molecule type" value="Genomic_DNA"/>
</dbReference>
<comment type="caution">
    <text evidence="2">Lacks conserved residue(s) required for the propagation of feature annotation.</text>
</comment>
<dbReference type="AlphaFoldDB" id="A0A1M6DJE5"/>